<evidence type="ECO:0000313" key="1">
    <source>
        <dbReference type="Ensembl" id="ENSPEMP00000030012.1"/>
    </source>
</evidence>
<dbReference type="AlphaFoldDB" id="A0A8C8UE72"/>
<reference evidence="1 2" key="1">
    <citation type="submission" date="2018-10" db="EMBL/GenBank/DDBJ databases">
        <title>Improved assembly of the deer mouse Peromyscus maniculatus genome.</title>
        <authorList>
            <person name="Lassance J.-M."/>
            <person name="Hoekstra H.E."/>
        </authorList>
    </citation>
    <scope>NUCLEOTIDE SEQUENCE [LARGE SCALE GENOMIC DNA]</scope>
</reference>
<dbReference type="SUPFAM" id="SSF50814">
    <property type="entry name" value="Lipocalins"/>
    <property type="match status" value="1"/>
</dbReference>
<keyword evidence="2" id="KW-1185">Reference proteome</keyword>
<proteinExistence type="predicted"/>
<reference evidence="1" key="3">
    <citation type="submission" date="2025-09" db="UniProtKB">
        <authorList>
            <consortium name="Ensembl"/>
        </authorList>
    </citation>
    <scope>IDENTIFICATION</scope>
</reference>
<name>A0A8C8UE72_PERMB</name>
<organism evidence="1 2">
    <name type="scientific">Peromyscus maniculatus bairdii</name>
    <name type="common">Prairie deer mouse</name>
    <dbReference type="NCBI Taxonomy" id="230844"/>
    <lineage>
        <taxon>Eukaryota</taxon>
        <taxon>Metazoa</taxon>
        <taxon>Chordata</taxon>
        <taxon>Craniata</taxon>
        <taxon>Vertebrata</taxon>
        <taxon>Euteleostomi</taxon>
        <taxon>Mammalia</taxon>
        <taxon>Eutheria</taxon>
        <taxon>Euarchontoglires</taxon>
        <taxon>Glires</taxon>
        <taxon>Rodentia</taxon>
        <taxon>Myomorpha</taxon>
        <taxon>Muroidea</taxon>
        <taxon>Cricetidae</taxon>
        <taxon>Neotominae</taxon>
        <taxon>Peromyscus</taxon>
    </lineage>
</organism>
<sequence length="195" mass="23218">VSVTQENSQFRMLMREVKFFKNYTLMSMTFYVRRNGKCQLHTVWADKSPIKFCFTISYFDNLKCIKNSETEFIVGTWVLRDAHLHFSQIYSYPQFEGGRIRRPSKFYVLLHFVSNTTILFKANFINDFGTLRWLTAALATGTNITEEMWKDYVKLTHYYEIPIRNIKNVYEAGKPVSINWTEIRTNHKDSCFHLM</sequence>
<dbReference type="InterPro" id="IPR012674">
    <property type="entry name" value="Calycin"/>
</dbReference>
<dbReference type="Proteomes" id="UP000694547">
    <property type="component" value="Chromosome 6"/>
</dbReference>
<accession>A0A8C8UE72</accession>
<evidence type="ECO:0000313" key="2">
    <source>
        <dbReference type="Proteomes" id="UP000694547"/>
    </source>
</evidence>
<dbReference type="Ensembl" id="ENSPEMT00000034890.1">
    <property type="protein sequence ID" value="ENSPEMP00000030012.1"/>
    <property type="gene ID" value="ENSPEMG00000029610.1"/>
</dbReference>
<dbReference type="GeneTree" id="ENSGT00840000132152"/>
<dbReference type="Gene3D" id="2.40.128.20">
    <property type="match status" value="1"/>
</dbReference>
<reference evidence="1" key="2">
    <citation type="submission" date="2025-08" db="UniProtKB">
        <authorList>
            <consortium name="Ensembl"/>
        </authorList>
    </citation>
    <scope>IDENTIFICATION</scope>
</reference>
<protein>
    <submittedName>
        <fullName evidence="1">Uncharacterized protein</fullName>
    </submittedName>
</protein>